<evidence type="ECO:0000256" key="3">
    <source>
        <dbReference type="ARBA" id="ARBA00022679"/>
    </source>
</evidence>
<accession>A0ABV0KNV1</accession>
<dbReference type="RefSeq" id="WP_190446623.1">
    <property type="nucleotide sequence ID" value="NZ_JAMPLM010000024.1"/>
</dbReference>
<evidence type="ECO:0000256" key="4">
    <source>
        <dbReference type="ARBA" id="ARBA00022737"/>
    </source>
</evidence>
<dbReference type="Gene3D" id="2.160.10.10">
    <property type="entry name" value="Hexapeptide repeat proteins"/>
    <property type="match status" value="1"/>
</dbReference>
<evidence type="ECO:0000313" key="8">
    <source>
        <dbReference type="Proteomes" id="UP001476950"/>
    </source>
</evidence>
<dbReference type="CDD" id="cd03354">
    <property type="entry name" value="LbH_SAT"/>
    <property type="match status" value="1"/>
</dbReference>
<dbReference type="EMBL" id="JAMPLM010000024">
    <property type="protein sequence ID" value="MEP1060922.1"/>
    <property type="molecule type" value="Genomic_DNA"/>
</dbReference>
<dbReference type="EC" id="2.3.1.30" evidence="6"/>
<proteinExistence type="inferred from homology"/>
<dbReference type="Pfam" id="PF00132">
    <property type="entry name" value="Hexapep"/>
    <property type="match status" value="1"/>
</dbReference>
<keyword evidence="3 6" id="KW-0808">Transferase</keyword>
<gene>
    <name evidence="7" type="ORF">NDI38_21035</name>
</gene>
<dbReference type="InterPro" id="IPR011004">
    <property type="entry name" value="Trimer_LpxA-like_sf"/>
</dbReference>
<dbReference type="InterPro" id="IPR045304">
    <property type="entry name" value="LbH_SAT"/>
</dbReference>
<comment type="catalytic activity">
    <reaction evidence="6">
        <text>L-serine + acetyl-CoA = O-acetyl-L-serine + CoA</text>
        <dbReference type="Rhea" id="RHEA:24560"/>
        <dbReference type="ChEBI" id="CHEBI:33384"/>
        <dbReference type="ChEBI" id="CHEBI:57287"/>
        <dbReference type="ChEBI" id="CHEBI:57288"/>
        <dbReference type="ChEBI" id="CHEBI:58340"/>
        <dbReference type="EC" id="2.3.1.30"/>
    </reaction>
</comment>
<comment type="similarity">
    <text evidence="1 6">Belongs to the transferase hexapeptide repeat family.</text>
</comment>
<organism evidence="7 8">
    <name type="scientific">Stenomitos frigidus AS-A4</name>
    <dbReference type="NCBI Taxonomy" id="2933935"/>
    <lineage>
        <taxon>Bacteria</taxon>
        <taxon>Bacillati</taxon>
        <taxon>Cyanobacteriota</taxon>
        <taxon>Cyanophyceae</taxon>
        <taxon>Leptolyngbyales</taxon>
        <taxon>Leptolyngbyaceae</taxon>
        <taxon>Stenomitos</taxon>
    </lineage>
</organism>
<evidence type="ECO:0000256" key="2">
    <source>
        <dbReference type="ARBA" id="ARBA00018522"/>
    </source>
</evidence>
<dbReference type="PIRSF" id="PIRSF000441">
    <property type="entry name" value="CysE"/>
    <property type="match status" value="1"/>
</dbReference>
<evidence type="ECO:0000313" key="7">
    <source>
        <dbReference type="EMBL" id="MEP1060922.1"/>
    </source>
</evidence>
<dbReference type="Proteomes" id="UP001476950">
    <property type="component" value="Unassembled WGS sequence"/>
</dbReference>
<keyword evidence="8" id="KW-1185">Reference proteome</keyword>
<sequence length="187" mass="20917">MFEKFRADLDRYVVLRQKSWLFLVLTEQGLWALAEHRFSYWIRQYIHIPLLRQILKLISFIWHKLIQITTGISIACEAQIGKGLYIGHFGSIFINDDVLMGENCNLSQEVTIGVGGRGEKRGCPKIGDRVFIGPGAKLFGAITIGNDVAIGANAVVTKDLPDKAVAVGIPAKVISYEGSYDYVIYRQ</sequence>
<dbReference type="PANTHER" id="PTHR42811">
    <property type="entry name" value="SERINE ACETYLTRANSFERASE"/>
    <property type="match status" value="1"/>
</dbReference>
<dbReference type="InterPro" id="IPR005881">
    <property type="entry name" value="Ser_O-AcTrfase"/>
</dbReference>
<evidence type="ECO:0000256" key="6">
    <source>
        <dbReference type="PIRNR" id="PIRNR000441"/>
    </source>
</evidence>
<evidence type="ECO:0000256" key="1">
    <source>
        <dbReference type="ARBA" id="ARBA00007274"/>
    </source>
</evidence>
<reference evidence="7 8" key="1">
    <citation type="submission" date="2022-04" db="EMBL/GenBank/DDBJ databases">
        <title>Positive selection, recombination, and allopatry shape intraspecific diversity of widespread and dominant cyanobacteria.</title>
        <authorList>
            <person name="Wei J."/>
            <person name="Shu W."/>
            <person name="Hu C."/>
        </authorList>
    </citation>
    <scope>NUCLEOTIDE SEQUENCE [LARGE SCALE GENOMIC DNA]</scope>
    <source>
        <strain evidence="7 8">AS-A4</strain>
    </source>
</reference>
<keyword evidence="4" id="KW-0677">Repeat</keyword>
<name>A0ABV0KNV1_9CYAN</name>
<dbReference type="SUPFAM" id="SSF51161">
    <property type="entry name" value="Trimeric LpxA-like enzymes"/>
    <property type="match status" value="1"/>
</dbReference>
<evidence type="ECO:0000256" key="5">
    <source>
        <dbReference type="ARBA" id="ARBA00023315"/>
    </source>
</evidence>
<dbReference type="InterPro" id="IPR001451">
    <property type="entry name" value="Hexapep"/>
</dbReference>
<comment type="caution">
    <text evidence="7">The sequence shown here is derived from an EMBL/GenBank/DDBJ whole genome shotgun (WGS) entry which is preliminary data.</text>
</comment>
<dbReference type="InterPro" id="IPR018357">
    <property type="entry name" value="Hexapep_transf_CS"/>
</dbReference>
<protein>
    <recommendedName>
        <fullName evidence="2 6">Serine acetyltransferase</fullName>
        <ecNumber evidence="6">2.3.1.30</ecNumber>
    </recommendedName>
</protein>
<dbReference type="PROSITE" id="PS00101">
    <property type="entry name" value="HEXAPEP_TRANSFERASES"/>
    <property type="match status" value="1"/>
</dbReference>
<keyword evidence="5 6" id="KW-0012">Acyltransferase</keyword>